<dbReference type="Proteomes" id="UP000653305">
    <property type="component" value="Unassembled WGS sequence"/>
</dbReference>
<comment type="caution">
    <text evidence="2">The sequence shown here is derived from an EMBL/GenBank/DDBJ whole genome shotgun (WGS) entry which is preliminary data.</text>
</comment>
<gene>
    <name evidence="2" type="ORF">PHJA_000486900</name>
</gene>
<keyword evidence="3" id="KW-1185">Reference proteome</keyword>
<proteinExistence type="predicted"/>
<evidence type="ECO:0000313" key="3">
    <source>
        <dbReference type="Proteomes" id="UP000653305"/>
    </source>
</evidence>
<dbReference type="OrthoDB" id="994207at2759"/>
<evidence type="ECO:0000313" key="2">
    <source>
        <dbReference type="EMBL" id="GFP83435.1"/>
    </source>
</evidence>
<feature type="signal peptide" evidence="1">
    <location>
        <begin position="1"/>
        <end position="19"/>
    </location>
</feature>
<dbReference type="AlphaFoldDB" id="A0A830BHS7"/>
<reference evidence="2" key="1">
    <citation type="submission" date="2020-07" db="EMBL/GenBank/DDBJ databases">
        <title>Ethylene signaling mediates host invasion by parasitic plants.</title>
        <authorList>
            <person name="Yoshida S."/>
        </authorList>
    </citation>
    <scope>NUCLEOTIDE SEQUENCE</scope>
    <source>
        <strain evidence="2">Okayama</strain>
    </source>
</reference>
<accession>A0A830BHS7</accession>
<name>A0A830BHS7_9LAMI</name>
<keyword evidence="1" id="KW-0732">Signal</keyword>
<organism evidence="2 3">
    <name type="scientific">Phtheirospermum japonicum</name>
    <dbReference type="NCBI Taxonomy" id="374723"/>
    <lineage>
        <taxon>Eukaryota</taxon>
        <taxon>Viridiplantae</taxon>
        <taxon>Streptophyta</taxon>
        <taxon>Embryophyta</taxon>
        <taxon>Tracheophyta</taxon>
        <taxon>Spermatophyta</taxon>
        <taxon>Magnoliopsida</taxon>
        <taxon>eudicotyledons</taxon>
        <taxon>Gunneridae</taxon>
        <taxon>Pentapetalae</taxon>
        <taxon>asterids</taxon>
        <taxon>lamiids</taxon>
        <taxon>Lamiales</taxon>
        <taxon>Orobanchaceae</taxon>
        <taxon>Orobanchaceae incertae sedis</taxon>
        <taxon>Phtheirospermum</taxon>
    </lineage>
</organism>
<evidence type="ECO:0000256" key="1">
    <source>
        <dbReference type="SAM" id="SignalP"/>
    </source>
</evidence>
<sequence>MTSWMGRLMLFFVGLQVTALYRHIKECEDIRSAMIPVDLIKRVREIEEDVHVERKQIQQKDVKQTAAVDLISSPRGMAPAEDGESETTFFSEEWNSHLPIMTTYWLVDFRHAT</sequence>
<dbReference type="EMBL" id="BMAC01000063">
    <property type="protein sequence ID" value="GFP83435.1"/>
    <property type="molecule type" value="Genomic_DNA"/>
</dbReference>
<protein>
    <submittedName>
        <fullName evidence="2">Uncharacterized protein</fullName>
    </submittedName>
</protein>
<feature type="chain" id="PRO_5032644328" evidence="1">
    <location>
        <begin position="20"/>
        <end position="113"/>
    </location>
</feature>